<name>A0ABR2P7V7_9ROSI</name>
<sequence>MVVVSKADRALNVNFVASLTTWLIDAGIGSILYLCAIFPSHLASGVASSTSSLPTTIEETATTSPILPTVAETCTSPNLRSATPTDASHTEGHADVTFPEVHLDVVLPTTHAYTTFPEDNIDATSPADNTDHVDPDTYMDSPAALDEPPATTTPCNLDISHASSHTTLNQIRMALLIV</sequence>
<reference evidence="2 3" key="1">
    <citation type="journal article" date="2024" name="G3 (Bethesda)">
        <title>Genome assembly of Hibiscus sabdariffa L. provides insights into metabolisms of medicinal natural products.</title>
        <authorList>
            <person name="Kim T."/>
        </authorList>
    </citation>
    <scope>NUCLEOTIDE SEQUENCE [LARGE SCALE GENOMIC DNA]</scope>
    <source>
        <strain evidence="2">TK-2024</strain>
        <tissue evidence="2">Old leaves</tissue>
    </source>
</reference>
<proteinExistence type="predicted"/>
<comment type="caution">
    <text evidence="2">The sequence shown here is derived from an EMBL/GenBank/DDBJ whole genome shotgun (WGS) entry which is preliminary data.</text>
</comment>
<dbReference type="Proteomes" id="UP001396334">
    <property type="component" value="Unassembled WGS sequence"/>
</dbReference>
<evidence type="ECO:0000313" key="3">
    <source>
        <dbReference type="Proteomes" id="UP001396334"/>
    </source>
</evidence>
<accession>A0ABR2P7V7</accession>
<evidence type="ECO:0000313" key="2">
    <source>
        <dbReference type="EMBL" id="KAK8984530.1"/>
    </source>
</evidence>
<keyword evidence="3" id="KW-1185">Reference proteome</keyword>
<evidence type="ECO:0000256" key="1">
    <source>
        <dbReference type="SAM" id="MobiDB-lite"/>
    </source>
</evidence>
<gene>
    <name evidence="2" type="ORF">V6N11_047751</name>
</gene>
<protein>
    <submittedName>
        <fullName evidence="2">Uncharacterized protein</fullName>
    </submittedName>
</protein>
<feature type="region of interest" description="Disordered" evidence="1">
    <location>
        <begin position="117"/>
        <end position="147"/>
    </location>
</feature>
<organism evidence="2 3">
    <name type="scientific">Hibiscus sabdariffa</name>
    <name type="common">roselle</name>
    <dbReference type="NCBI Taxonomy" id="183260"/>
    <lineage>
        <taxon>Eukaryota</taxon>
        <taxon>Viridiplantae</taxon>
        <taxon>Streptophyta</taxon>
        <taxon>Embryophyta</taxon>
        <taxon>Tracheophyta</taxon>
        <taxon>Spermatophyta</taxon>
        <taxon>Magnoliopsida</taxon>
        <taxon>eudicotyledons</taxon>
        <taxon>Gunneridae</taxon>
        <taxon>Pentapetalae</taxon>
        <taxon>rosids</taxon>
        <taxon>malvids</taxon>
        <taxon>Malvales</taxon>
        <taxon>Malvaceae</taxon>
        <taxon>Malvoideae</taxon>
        <taxon>Hibiscus</taxon>
    </lineage>
</organism>
<dbReference type="EMBL" id="JBBPBN010000077">
    <property type="protein sequence ID" value="KAK8984530.1"/>
    <property type="molecule type" value="Genomic_DNA"/>
</dbReference>